<dbReference type="GO" id="GO:0006435">
    <property type="term" value="P:threonyl-tRNA aminoacylation"/>
    <property type="evidence" value="ECO:0007669"/>
    <property type="project" value="TreeGrafter"/>
</dbReference>
<dbReference type="Pfam" id="PF07973">
    <property type="entry name" value="tRNA_SAD"/>
    <property type="match status" value="1"/>
</dbReference>
<evidence type="ECO:0000256" key="2">
    <source>
        <dbReference type="ARBA" id="ARBA00013163"/>
    </source>
</evidence>
<keyword evidence="4" id="KW-0547">Nucleotide-binding</keyword>
<evidence type="ECO:0000259" key="10">
    <source>
        <dbReference type="SMART" id="SM00863"/>
    </source>
</evidence>
<evidence type="ECO:0000256" key="1">
    <source>
        <dbReference type="ARBA" id="ARBA00008226"/>
    </source>
</evidence>
<dbReference type="FunFam" id="3.30.980.10:FF:000005">
    <property type="entry name" value="Threonyl-tRNA synthetase, mitochondrial"/>
    <property type="match status" value="1"/>
</dbReference>
<dbReference type="GO" id="GO:0005524">
    <property type="term" value="F:ATP binding"/>
    <property type="evidence" value="ECO:0007669"/>
    <property type="project" value="UniProtKB-KW"/>
</dbReference>
<evidence type="ECO:0000256" key="8">
    <source>
        <dbReference type="ARBA" id="ARBA00031900"/>
    </source>
</evidence>
<keyword evidence="5" id="KW-0067">ATP-binding</keyword>
<dbReference type="EC" id="6.1.1.3" evidence="2"/>
<evidence type="ECO:0000256" key="6">
    <source>
        <dbReference type="ARBA" id="ARBA00022917"/>
    </source>
</evidence>
<sequence length="163" mass="18643">MSPTLKNIDEIRHSLAHILAAVVLRRYPGTKLGIGPTIENGFYYDFLFPEHTRIHEDDLPKLEQEMRTLIAEHLPFSGKQVTQEEAEKTFKEEQFKLDLIKQFAEEGEELSIYTTGDIFQDLCRGGHVTNTKAISSDAFTLTHIAGAYWRGDENKPMLTRIYG</sequence>
<dbReference type="PANTHER" id="PTHR11451">
    <property type="entry name" value="THREONINE-TRNA LIGASE"/>
    <property type="match status" value="1"/>
</dbReference>
<keyword evidence="7" id="KW-0030">Aminoacyl-tRNA synthetase</keyword>
<dbReference type="Gene3D" id="3.30.980.10">
    <property type="entry name" value="Threonyl-trna Synthetase, Chain A, domain 2"/>
    <property type="match status" value="1"/>
</dbReference>
<dbReference type="AlphaFoldDB" id="A0A0F9E687"/>
<reference evidence="11" key="1">
    <citation type="journal article" date="2015" name="Nature">
        <title>Complex archaea that bridge the gap between prokaryotes and eukaryotes.</title>
        <authorList>
            <person name="Spang A."/>
            <person name="Saw J.H."/>
            <person name="Jorgensen S.L."/>
            <person name="Zaremba-Niedzwiedzka K."/>
            <person name="Martijn J."/>
            <person name="Lind A.E."/>
            <person name="van Eijk R."/>
            <person name="Schleper C."/>
            <person name="Guy L."/>
            <person name="Ettema T.J."/>
        </authorList>
    </citation>
    <scope>NUCLEOTIDE SEQUENCE</scope>
</reference>
<proteinExistence type="inferred from homology"/>
<evidence type="ECO:0000313" key="11">
    <source>
        <dbReference type="EMBL" id="KKL61741.1"/>
    </source>
</evidence>
<dbReference type="Gene3D" id="3.30.54.20">
    <property type="match status" value="1"/>
</dbReference>
<dbReference type="InterPro" id="IPR018163">
    <property type="entry name" value="Thr/Ala-tRNA-synth_IIc_edit"/>
</dbReference>
<dbReference type="PANTHER" id="PTHR11451:SF44">
    <property type="entry name" value="THREONINE--TRNA LIGASE, CHLOROPLASTIC_MITOCHONDRIAL 2"/>
    <property type="match status" value="1"/>
</dbReference>
<feature type="domain" description="Threonyl/alanyl tRNA synthetase SAD" evidence="10">
    <location>
        <begin position="110"/>
        <end position="162"/>
    </location>
</feature>
<organism evidence="11">
    <name type="scientific">marine sediment metagenome</name>
    <dbReference type="NCBI Taxonomy" id="412755"/>
    <lineage>
        <taxon>unclassified sequences</taxon>
        <taxon>metagenomes</taxon>
        <taxon>ecological metagenomes</taxon>
    </lineage>
</organism>
<gene>
    <name evidence="11" type="ORF">LCGC14_2192280</name>
</gene>
<keyword evidence="6" id="KW-0648">Protein biosynthesis</keyword>
<evidence type="ECO:0000256" key="5">
    <source>
        <dbReference type="ARBA" id="ARBA00022840"/>
    </source>
</evidence>
<evidence type="ECO:0000256" key="4">
    <source>
        <dbReference type="ARBA" id="ARBA00022741"/>
    </source>
</evidence>
<evidence type="ECO:0000256" key="3">
    <source>
        <dbReference type="ARBA" id="ARBA00022598"/>
    </source>
</evidence>
<dbReference type="SUPFAM" id="SSF55186">
    <property type="entry name" value="ThrRS/AlaRS common domain"/>
    <property type="match status" value="1"/>
</dbReference>
<comment type="similarity">
    <text evidence="1">Belongs to the class-II aminoacyl-tRNA synthetase family.</text>
</comment>
<name>A0A0F9E687_9ZZZZ</name>
<evidence type="ECO:0000256" key="7">
    <source>
        <dbReference type="ARBA" id="ARBA00023146"/>
    </source>
</evidence>
<evidence type="ECO:0000256" key="9">
    <source>
        <dbReference type="ARBA" id="ARBA00049515"/>
    </source>
</evidence>
<dbReference type="InterPro" id="IPR012947">
    <property type="entry name" value="tRNA_SAD"/>
</dbReference>
<keyword evidence="3" id="KW-0436">Ligase</keyword>
<comment type="catalytic activity">
    <reaction evidence="9">
        <text>tRNA(Thr) + L-threonine + ATP = L-threonyl-tRNA(Thr) + AMP + diphosphate + H(+)</text>
        <dbReference type="Rhea" id="RHEA:24624"/>
        <dbReference type="Rhea" id="RHEA-COMP:9670"/>
        <dbReference type="Rhea" id="RHEA-COMP:9704"/>
        <dbReference type="ChEBI" id="CHEBI:15378"/>
        <dbReference type="ChEBI" id="CHEBI:30616"/>
        <dbReference type="ChEBI" id="CHEBI:33019"/>
        <dbReference type="ChEBI" id="CHEBI:57926"/>
        <dbReference type="ChEBI" id="CHEBI:78442"/>
        <dbReference type="ChEBI" id="CHEBI:78534"/>
        <dbReference type="ChEBI" id="CHEBI:456215"/>
        <dbReference type="EC" id="6.1.1.3"/>
    </reaction>
</comment>
<accession>A0A0F9E687</accession>
<dbReference type="GO" id="GO:0004829">
    <property type="term" value="F:threonine-tRNA ligase activity"/>
    <property type="evidence" value="ECO:0007669"/>
    <property type="project" value="UniProtKB-EC"/>
</dbReference>
<protein>
    <recommendedName>
        <fullName evidence="2">threonine--tRNA ligase</fullName>
        <ecNumber evidence="2">6.1.1.3</ecNumber>
    </recommendedName>
    <alternativeName>
        <fullName evidence="8">Threonyl-tRNA synthetase</fullName>
    </alternativeName>
</protein>
<feature type="non-terminal residue" evidence="11">
    <location>
        <position position="163"/>
    </location>
</feature>
<comment type="caution">
    <text evidence="11">The sequence shown here is derived from an EMBL/GenBank/DDBJ whole genome shotgun (WGS) entry which is preliminary data.</text>
</comment>
<dbReference type="EMBL" id="LAZR01028725">
    <property type="protein sequence ID" value="KKL61741.1"/>
    <property type="molecule type" value="Genomic_DNA"/>
</dbReference>
<dbReference type="SMART" id="SM00863">
    <property type="entry name" value="tRNA_SAD"/>
    <property type="match status" value="1"/>
</dbReference>